<accession>A0A485K8T3</accession>
<keyword evidence="5" id="KW-0472">Membrane</keyword>
<evidence type="ECO:0000259" key="7">
    <source>
        <dbReference type="PROSITE" id="PS50089"/>
    </source>
</evidence>
<dbReference type="PANTHER" id="PTHR46858:SF5">
    <property type="entry name" value="E3 UBIQUITIN-PROTEIN LIGASE APD1-RELATED"/>
    <property type="match status" value="1"/>
</dbReference>
<reference evidence="8" key="2">
    <citation type="submission" date="2019-06" db="EMBL/GenBank/DDBJ databases">
        <title>Genomics analysis of Aphanomyces spp. identifies a new class of oomycete effector associated with host adaptation.</title>
        <authorList>
            <person name="Gaulin E."/>
        </authorList>
    </citation>
    <scope>NUCLEOTIDE SEQUENCE</scope>
    <source>
        <strain evidence="8">CBS 578.67</strain>
    </source>
</reference>
<dbReference type="EMBL" id="CAADRA010000303">
    <property type="protein sequence ID" value="VFT79691.1"/>
    <property type="molecule type" value="Genomic_DNA"/>
</dbReference>
<evidence type="ECO:0000313" key="9">
    <source>
        <dbReference type="EMBL" id="VFT79691.1"/>
    </source>
</evidence>
<dbReference type="PROSITE" id="PS50089">
    <property type="entry name" value="ZF_RING_2"/>
    <property type="match status" value="1"/>
</dbReference>
<dbReference type="GO" id="GO:0061630">
    <property type="term" value="F:ubiquitin protein ligase activity"/>
    <property type="evidence" value="ECO:0007669"/>
    <property type="project" value="TreeGrafter"/>
</dbReference>
<evidence type="ECO:0000313" key="8">
    <source>
        <dbReference type="EMBL" id="KAF0717104.1"/>
    </source>
</evidence>
<evidence type="ECO:0000256" key="4">
    <source>
        <dbReference type="PROSITE-ProRule" id="PRU00175"/>
    </source>
</evidence>
<keyword evidence="3" id="KW-0862">Zinc</keyword>
<keyword evidence="10" id="KW-1185">Reference proteome</keyword>
<keyword evidence="6" id="KW-0732">Signal</keyword>
<gene>
    <name evidence="9" type="primary">Aste57867_2492</name>
    <name evidence="8" type="ORF">As57867_002485</name>
    <name evidence="9" type="ORF">ASTE57867_2492</name>
</gene>
<dbReference type="InterPro" id="IPR013083">
    <property type="entry name" value="Znf_RING/FYVE/PHD"/>
</dbReference>
<organism evidence="9 10">
    <name type="scientific">Aphanomyces stellatus</name>
    <dbReference type="NCBI Taxonomy" id="120398"/>
    <lineage>
        <taxon>Eukaryota</taxon>
        <taxon>Sar</taxon>
        <taxon>Stramenopiles</taxon>
        <taxon>Oomycota</taxon>
        <taxon>Saprolegniomycetes</taxon>
        <taxon>Saprolegniales</taxon>
        <taxon>Verrucalvaceae</taxon>
        <taxon>Aphanomyces</taxon>
    </lineage>
</organism>
<sequence length="613" mass="67198">MILAPLQSRAMINILVHGRRLVTCFALLATAQAQKSVNCLYDDLPREVTAVRVWDDALCSPETLRSFDMCVVDKTTCAQLPTNSAYQAVGDISKSKKSALAITSKVSLANIDFSNGVFPNVTTMNSLNLNISTMDLSKVIFPSTIKSLSFSDIANFSLPSTFQWPNLLSLSFYSLSNATISIAWPSTLSYLTFIKISNSTLSPTFPTTLASLTFKSMSNVTLPPTFPSKLTVLQVQDVDLQTWPNKLPESLKTLIVKNCANFPGLDANEFSATLNSLTFDNTSITELVLNGLVDLSRTLKNNRNMTRLDLHQVKNSLSDVFVLMENMNIKSLTMDAEIFTKIQKASLFYNTTMTVDSSECIRNNGAIRQFFDKNTPGNGNTSSVLTVCVRSQGDSVPPIAGIVPAGVVIFGLGCYLLYAHRKRMMTLTARTPPILPPQCDCGGTLEPCDVKYTTDQEYTHKTALWSDNSLEPNPQITLPSAPRQSLNFSVHESTNGQPFAPVLSPLAEVNTCSNLTTWKMKTNKDDNLYIQASVAPKLEPSIAPTPTASKSPFEIEENTHCIVCLDGPQDAACIPCGHNAICMTCAQVLIKQAERSCSVCRQEIREVIRIFRG</sequence>
<evidence type="ECO:0000256" key="6">
    <source>
        <dbReference type="SAM" id="SignalP"/>
    </source>
</evidence>
<name>A0A485K8T3_9STRA</name>
<dbReference type="SUPFAM" id="SSF57850">
    <property type="entry name" value="RING/U-box"/>
    <property type="match status" value="1"/>
</dbReference>
<keyword evidence="5" id="KW-0812">Transmembrane</keyword>
<feature type="signal peptide" evidence="6">
    <location>
        <begin position="1"/>
        <end position="33"/>
    </location>
</feature>
<dbReference type="Gene3D" id="3.80.10.10">
    <property type="entry name" value="Ribonuclease Inhibitor"/>
    <property type="match status" value="1"/>
</dbReference>
<dbReference type="PANTHER" id="PTHR46858">
    <property type="entry name" value="OS05G0521000 PROTEIN"/>
    <property type="match status" value="1"/>
</dbReference>
<dbReference type="OrthoDB" id="10038642at2759"/>
<dbReference type="InterPro" id="IPR032675">
    <property type="entry name" value="LRR_dom_sf"/>
</dbReference>
<feature type="chain" id="PRO_5033825998" evidence="6">
    <location>
        <begin position="34"/>
        <end position="613"/>
    </location>
</feature>
<keyword evidence="1" id="KW-0479">Metal-binding</keyword>
<keyword evidence="5" id="KW-1133">Transmembrane helix</keyword>
<evidence type="ECO:0000256" key="2">
    <source>
        <dbReference type="ARBA" id="ARBA00022771"/>
    </source>
</evidence>
<feature type="transmembrane region" description="Helical" evidence="5">
    <location>
        <begin position="399"/>
        <end position="418"/>
    </location>
</feature>
<evidence type="ECO:0000256" key="5">
    <source>
        <dbReference type="SAM" id="Phobius"/>
    </source>
</evidence>
<dbReference type="GO" id="GO:0016567">
    <property type="term" value="P:protein ubiquitination"/>
    <property type="evidence" value="ECO:0007669"/>
    <property type="project" value="TreeGrafter"/>
</dbReference>
<evidence type="ECO:0000256" key="1">
    <source>
        <dbReference type="ARBA" id="ARBA00022723"/>
    </source>
</evidence>
<dbReference type="Gene3D" id="3.30.40.10">
    <property type="entry name" value="Zinc/RING finger domain, C3HC4 (zinc finger)"/>
    <property type="match status" value="1"/>
</dbReference>
<keyword evidence="2 4" id="KW-0863">Zinc-finger</keyword>
<dbReference type="SUPFAM" id="SSF52058">
    <property type="entry name" value="L domain-like"/>
    <property type="match status" value="1"/>
</dbReference>
<dbReference type="InterPro" id="IPR001841">
    <property type="entry name" value="Znf_RING"/>
</dbReference>
<reference evidence="9 10" key="1">
    <citation type="submission" date="2019-03" db="EMBL/GenBank/DDBJ databases">
        <authorList>
            <person name="Gaulin E."/>
            <person name="Dumas B."/>
        </authorList>
    </citation>
    <scope>NUCLEOTIDE SEQUENCE [LARGE SCALE GENOMIC DNA]</scope>
    <source>
        <strain evidence="9">CBS 568.67</strain>
    </source>
</reference>
<evidence type="ECO:0000256" key="3">
    <source>
        <dbReference type="ARBA" id="ARBA00022833"/>
    </source>
</evidence>
<dbReference type="AlphaFoldDB" id="A0A485K8T3"/>
<proteinExistence type="predicted"/>
<feature type="domain" description="RING-type" evidence="7">
    <location>
        <begin position="561"/>
        <end position="601"/>
    </location>
</feature>
<dbReference type="GO" id="GO:0008270">
    <property type="term" value="F:zinc ion binding"/>
    <property type="evidence" value="ECO:0007669"/>
    <property type="project" value="UniProtKB-KW"/>
</dbReference>
<protein>
    <submittedName>
        <fullName evidence="9">Aste57867_2492 protein</fullName>
    </submittedName>
</protein>
<dbReference type="EMBL" id="VJMH01000303">
    <property type="protein sequence ID" value="KAF0717104.1"/>
    <property type="molecule type" value="Genomic_DNA"/>
</dbReference>
<dbReference type="Pfam" id="PF13920">
    <property type="entry name" value="zf-C3HC4_3"/>
    <property type="match status" value="1"/>
</dbReference>
<dbReference type="Proteomes" id="UP000332933">
    <property type="component" value="Unassembled WGS sequence"/>
</dbReference>
<evidence type="ECO:0000313" key="10">
    <source>
        <dbReference type="Proteomes" id="UP000332933"/>
    </source>
</evidence>